<reference evidence="1 2" key="1">
    <citation type="journal article" date="2023" name="Arcadia Sci">
        <title>De novo assembly of a long-read Amblyomma americanum tick genome.</title>
        <authorList>
            <person name="Chou S."/>
            <person name="Poskanzer K.E."/>
            <person name="Rollins M."/>
            <person name="Thuy-Boun P.S."/>
        </authorList>
    </citation>
    <scope>NUCLEOTIDE SEQUENCE [LARGE SCALE GENOMIC DNA]</scope>
    <source>
        <strain evidence="1">F_SG_1</strain>
        <tissue evidence="1">Salivary glands</tissue>
    </source>
</reference>
<dbReference type="Proteomes" id="UP001321473">
    <property type="component" value="Unassembled WGS sequence"/>
</dbReference>
<sequence>MKTPEYHLEYAFLHWAIFGTKLVTLFSTPMNTASFLRLFQSLVANQTAPTGLKGATSIIGTGAATFYLTNSAGLKALFLLAPP</sequence>
<organism evidence="1 2">
    <name type="scientific">Amblyomma americanum</name>
    <name type="common">Lone star tick</name>
    <dbReference type="NCBI Taxonomy" id="6943"/>
    <lineage>
        <taxon>Eukaryota</taxon>
        <taxon>Metazoa</taxon>
        <taxon>Ecdysozoa</taxon>
        <taxon>Arthropoda</taxon>
        <taxon>Chelicerata</taxon>
        <taxon>Arachnida</taxon>
        <taxon>Acari</taxon>
        <taxon>Parasitiformes</taxon>
        <taxon>Ixodida</taxon>
        <taxon>Ixodoidea</taxon>
        <taxon>Ixodidae</taxon>
        <taxon>Amblyomminae</taxon>
        <taxon>Amblyomma</taxon>
    </lineage>
</organism>
<keyword evidence="2" id="KW-1185">Reference proteome</keyword>
<dbReference type="AlphaFoldDB" id="A0AAQ4EL36"/>
<comment type="caution">
    <text evidence="1">The sequence shown here is derived from an EMBL/GenBank/DDBJ whole genome shotgun (WGS) entry which is preliminary data.</text>
</comment>
<proteinExistence type="predicted"/>
<evidence type="ECO:0000313" key="2">
    <source>
        <dbReference type="Proteomes" id="UP001321473"/>
    </source>
</evidence>
<dbReference type="EMBL" id="JARKHS020014112">
    <property type="protein sequence ID" value="KAK8775474.1"/>
    <property type="molecule type" value="Genomic_DNA"/>
</dbReference>
<name>A0AAQ4EL36_AMBAM</name>
<accession>A0AAQ4EL36</accession>
<protein>
    <submittedName>
        <fullName evidence="1">Uncharacterized protein</fullName>
    </submittedName>
</protein>
<gene>
    <name evidence="1" type="ORF">V5799_031182</name>
</gene>
<evidence type="ECO:0000313" key="1">
    <source>
        <dbReference type="EMBL" id="KAK8775474.1"/>
    </source>
</evidence>